<gene>
    <name evidence="1" type="ORF">IO99_07965</name>
</gene>
<dbReference type="RefSeq" id="WP_035132060.1">
    <property type="nucleotide sequence ID" value="NZ_JPMD01000017.1"/>
</dbReference>
<proteinExistence type="predicted"/>
<evidence type="ECO:0000313" key="2">
    <source>
        <dbReference type="Proteomes" id="UP000028542"/>
    </source>
</evidence>
<dbReference type="AlphaFoldDB" id="A0A084JCX3"/>
<sequence length="147" mass="16210">MENKINLNTENIEEISIESEIPENAESIILPDRFRDLLPCVCPQNLINEAGAIDGATVGRVVNFNVLVRNLCPNKPFIICVIIYKIVGTTRVTLAQIADVVTNTTGTTCSDFVKPLTAVINEPICSSERIWFRVIGNYVNCCNVPLS</sequence>
<dbReference type="eggNOG" id="ENOG50325MV">
    <property type="taxonomic scope" value="Bacteria"/>
</dbReference>
<comment type="caution">
    <text evidence="1">The sequence shown here is derived from an EMBL/GenBank/DDBJ whole genome shotgun (WGS) entry which is preliminary data.</text>
</comment>
<reference evidence="1 2" key="1">
    <citation type="submission" date="2014-07" db="EMBL/GenBank/DDBJ databases">
        <title>Draft genome of Clostridium sulfidigenes 113A isolated from sediments associated with methane hydrate from Krishna Godavari basin.</title>
        <authorList>
            <person name="Honkalas V.S."/>
            <person name="Dabir A.P."/>
            <person name="Arora P."/>
            <person name="Dhakephalkar P.K."/>
        </authorList>
    </citation>
    <scope>NUCLEOTIDE SEQUENCE [LARGE SCALE GENOMIC DNA]</scope>
    <source>
        <strain evidence="1 2">113A</strain>
    </source>
</reference>
<accession>A0A084JCX3</accession>
<protein>
    <submittedName>
        <fullName evidence="1">Uncharacterized protein</fullName>
    </submittedName>
</protein>
<name>A0A084JCX3_9CLOT</name>
<dbReference type="EMBL" id="JPMD01000017">
    <property type="protein sequence ID" value="KEZ86807.1"/>
    <property type="molecule type" value="Genomic_DNA"/>
</dbReference>
<keyword evidence="2" id="KW-1185">Reference proteome</keyword>
<evidence type="ECO:0000313" key="1">
    <source>
        <dbReference type="EMBL" id="KEZ86807.1"/>
    </source>
</evidence>
<organism evidence="1 2">
    <name type="scientific">Clostridium sulfidigenes</name>
    <dbReference type="NCBI Taxonomy" id="318464"/>
    <lineage>
        <taxon>Bacteria</taxon>
        <taxon>Bacillati</taxon>
        <taxon>Bacillota</taxon>
        <taxon>Clostridia</taxon>
        <taxon>Eubacteriales</taxon>
        <taxon>Clostridiaceae</taxon>
        <taxon>Clostridium</taxon>
    </lineage>
</organism>
<dbReference type="Proteomes" id="UP000028542">
    <property type="component" value="Unassembled WGS sequence"/>
</dbReference>